<evidence type="ECO:0000313" key="20">
    <source>
        <dbReference type="EMBL" id="QDQ25519.1"/>
    </source>
</evidence>
<accession>A0A516SBJ7</accession>
<keyword evidence="10" id="KW-0998">Cell outer membrane</keyword>
<evidence type="ECO:0000256" key="9">
    <source>
        <dbReference type="ARBA" id="ARBA00023136"/>
    </source>
</evidence>
<evidence type="ECO:0000256" key="12">
    <source>
        <dbReference type="ARBA" id="ARBA00024678"/>
    </source>
</evidence>
<dbReference type="PANTHER" id="PTHR30332:SF24">
    <property type="entry name" value="SECRETIN GSPD-RELATED"/>
    <property type="match status" value="1"/>
</dbReference>
<dbReference type="NCBIfam" id="TIGR02517">
    <property type="entry name" value="type_II_gspD"/>
    <property type="match status" value="1"/>
</dbReference>
<feature type="region of interest" description="Disordered" evidence="15">
    <location>
        <begin position="305"/>
        <end position="337"/>
    </location>
</feature>
<dbReference type="InterPro" id="IPR049371">
    <property type="entry name" value="GspD-like_N0"/>
</dbReference>
<name>A0A516SBJ7_9NEIS</name>
<evidence type="ECO:0000256" key="16">
    <source>
        <dbReference type="SAM" id="SignalP"/>
    </source>
</evidence>
<feature type="compositionally biased region" description="Low complexity" evidence="15">
    <location>
        <begin position="305"/>
        <end position="327"/>
    </location>
</feature>
<dbReference type="KEGG" id="cari:FNU76_03635"/>
<keyword evidence="7 16" id="KW-0732">Signal</keyword>
<dbReference type="InterPro" id="IPR004845">
    <property type="entry name" value="T2SS_GspD_CS"/>
</dbReference>
<dbReference type="AlphaFoldDB" id="A0A516SBJ7"/>
<protein>
    <recommendedName>
        <fullName evidence="3">Type IV pilus biogenesis and competence protein PilQ</fullName>
    </recommendedName>
</protein>
<evidence type="ECO:0000256" key="2">
    <source>
        <dbReference type="ARBA" id="ARBA00006980"/>
    </source>
</evidence>
<dbReference type="PROSITE" id="PS00875">
    <property type="entry name" value="T2SP_D"/>
    <property type="match status" value="1"/>
</dbReference>
<keyword evidence="6" id="KW-0812">Transmembrane</keyword>
<feature type="domain" description="NolW-like" evidence="18">
    <location>
        <begin position="122"/>
        <end position="182"/>
    </location>
</feature>
<keyword evidence="5" id="KW-1134">Transmembrane beta strand</keyword>
<evidence type="ECO:0000256" key="15">
    <source>
        <dbReference type="SAM" id="MobiDB-lite"/>
    </source>
</evidence>
<feature type="compositionally biased region" description="Pro residues" evidence="15">
    <location>
        <begin position="700"/>
        <end position="714"/>
    </location>
</feature>
<feature type="domain" description="NolW-like" evidence="18">
    <location>
        <begin position="272"/>
        <end position="374"/>
    </location>
</feature>
<evidence type="ECO:0000256" key="5">
    <source>
        <dbReference type="ARBA" id="ARBA00022452"/>
    </source>
</evidence>
<organism evidence="20 21">
    <name type="scientific">Chitinimonas arctica</name>
    <dbReference type="NCBI Taxonomy" id="2594795"/>
    <lineage>
        <taxon>Bacteria</taxon>
        <taxon>Pseudomonadati</taxon>
        <taxon>Pseudomonadota</taxon>
        <taxon>Betaproteobacteria</taxon>
        <taxon>Neisseriales</taxon>
        <taxon>Chitinibacteraceae</taxon>
        <taxon>Chitinimonas</taxon>
    </lineage>
</organism>
<dbReference type="Gene3D" id="3.30.1370.120">
    <property type="match status" value="3"/>
</dbReference>
<evidence type="ECO:0000256" key="3">
    <source>
        <dbReference type="ARBA" id="ARBA00014124"/>
    </source>
</evidence>
<dbReference type="EMBL" id="CP041730">
    <property type="protein sequence ID" value="QDQ25519.1"/>
    <property type="molecule type" value="Genomic_DNA"/>
</dbReference>
<feature type="domain" description="NolW-like" evidence="18">
    <location>
        <begin position="186"/>
        <end position="266"/>
    </location>
</feature>
<dbReference type="Pfam" id="PF03958">
    <property type="entry name" value="Secretin_N"/>
    <property type="match status" value="3"/>
</dbReference>
<dbReference type="InterPro" id="IPR050810">
    <property type="entry name" value="Bact_Secretion_Sys_Channel"/>
</dbReference>
<evidence type="ECO:0000256" key="6">
    <source>
        <dbReference type="ARBA" id="ARBA00022692"/>
    </source>
</evidence>
<dbReference type="GO" id="GO:0030420">
    <property type="term" value="P:establishment of competence for transformation"/>
    <property type="evidence" value="ECO:0007669"/>
    <property type="project" value="UniProtKB-KW"/>
</dbReference>
<comment type="similarity">
    <text evidence="2">Belongs to the bacterial secretin family. GSP D subfamily.</text>
</comment>
<dbReference type="InterPro" id="IPR038591">
    <property type="entry name" value="NolW-like_sf"/>
</dbReference>
<feature type="domain" description="GspD-like N0" evidence="19">
    <location>
        <begin position="26"/>
        <end position="94"/>
    </location>
</feature>
<keyword evidence="11" id="KW-0178">Competence</keyword>
<keyword evidence="4 14" id="KW-0813">Transport</keyword>
<dbReference type="InterPro" id="IPR013356">
    <property type="entry name" value="T2SS_GspD"/>
</dbReference>
<evidence type="ECO:0000259" key="17">
    <source>
        <dbReference type="Pfam" id="PF00263"/>
    </source>
</evidence>
<evidence type="ECO:0000256" key="1">
    <source>
        <dbReference type="ARBA" id="ARBA00004442"/>
    </source>
</evidence>
<evidence type="ECO:0000256" key="13">
    <source>
        <dbReference type="ARBA" id="ARBA00025897"/>
    </source>
</evidence>
<feature type="chain" id="PRO_5022000152" description="Type IV pilus biogenesis and competence protein PilQ" evidence="16">
    <location>
        <begin position="20"/>
        <end position="732"/>
    </location>
</feature>
<feature type="signal peptide" evidence="16">
    <location>
        <begin position="1"/>
        <end position="19"/>
    </location>
</feature>
<evidence type="ECO:0000256" key="8">
    <source>
        <dbReference type="ARBA" id="ARBA00022927"/>
    </source>
</evidence>
<dbReference type="OrthoDB" id="9775455at2"/>
<evidence type="ECO:0000256" key="7">
    <source>
        <dbReference type="ARBA" id="ARBA00022729"/>
    </source>
</evidence>
<evidence type="ECO:0000256" key="14">
    <source>
        <dbReference type="RuleBase" id="RU004004"/>
    </source>
</evidence>
<feature type="domain" description="Type II/III secretion system secretin-like" evidence="17">
    <location>
        <begin position="461"/>
        <end position="626"/>
    </location>
</feature>
<dbReference type="Pfam" id="PF00263">
    <property type="entry name" value="Secretin"/>
    <property type="match status" value="1"/>
</dbReference>
<sequence>MKKIKTIALALMLAGQVMAADDKVMLNFVNSDIDSTVKAVGLISGKNFVLDQRVKGTINIVSSSPVRKSEVYEILLSALRLQGFSVVETPTSVRIVPEADAKQNFGATVSKKFNVGGDRIVTQVYPLKYESAAQLVPILRPLITPNNSIAAYPGSNMLVITDYADNVKRLNQIIGNIDQPSAGDMVTLPLKYASAVDVAQMIGRLMPEVSVSGVASGGIPGAQFEGIRKTVVVADLRANALLIRGDNATSLAQIRQLADTLDKQGANGGNIHVIYLRNAEAPKLAATLKAILTGTDVAATPGSTFTSVSSTNNSGQTPAAIPSSAPSSGGGGQISPGVAIQADPTTNALIVTAPDNVYNNIRAVIDKLDVRRAQVYVEAMIAEVLIDKGGDFGVQWLVGGGNKSVNAVGIGNIGTKDNNLGSIIAGIANKTGIPAGFTLGLINGSVDGTGKKPNLAMIATAIEASGEGNVLSTPNLLTLDNEEASIVVGQDLPIVTGKQAATLAGQNPFNTIERKEVGIKLKIKPQVSEGGAITLQVSQEVSSAAPTVDTSGNGVAINTRKIDSKVLVDDGQVIVLGGLIETKVSQTDNRVPLLSSIPLIGNLFRFEHRESKRTNLMVFLRPVILRDGVSAGALSGERYQQLRDAQGAYKMDSRWMLPDLPKVQLPAIDLRRPSSASVPIAAHGSTDKIGVADQAAPVAPAEPMPQAEPVPAADPQPAADKTAVTVKTLGKP</sequence>
<evidence type="ECO:0000256" key="4">
    <source>
        <dbReference type="ARBA" id="ARBA00022448"/>
    </source>
</evidence>
<evidence type="ECO:0000256" key="10">
    <source>
        <dbReference type="ARBA" id="ARBA00023237"/>
    </source>
</evidence>
<keyword evidence="8" id="KW-0653">Protein transport</keyword>
<dbReference type="GO" id="GO:0009279">
    <property type="term" value="C:cell outer membrane"/>
    <property type="evidence" value="ECO:0007669"/>
    <property type="project" value="UniProtKB-SubCell"/>
</dbReference>
<dbReference type="PANTHER" id="PTHR30332">
    <property type="entry name" value="PROBABLE GENERAL SECRETION PATHWAY PROTEIN D"/>
    <property type="match status" value="1"/>
</dbReference>
<evidence type="ECO:0000259" key="19">
    <source>
        <dbReference type="Pfam" id="PF21305"/>
    </source>
</evidence>
<gene>
    <name evidence="20" type="primary">gspD</name>
    <name evidence="20" type="ORF">FNU76_03635</name>
</gene>
<dbReference type="RefSeq" id="WP_143856444.1">
    <property type="nucleotide sequence ID" value="NZ_CP041730.1"/>
</dbReference>
<dbReference type="PRINTS" id="PR00811">
    <property type="entry name" value="BCTERIALGSPD"/>
</dbReference>
<feature type="region of interest" description="Disordered" evidence="15">
    <location>
        <begin position="687"/>
        <end position="732"/>
    </location>
</feature>
<keyword evidence="21" id="KW-1185">Reference proteome</keyword>
<comment type="function">
    <text evidence="12">Required for type IV pilus biogenesis and competence. Could function as a pore for exit of the pilus but also as a channel for entry of heme and antimicrobial agents and uptake of transforming DNA.</text>
</comment>
<evidence type="ECO:0000259" key="18">
    <source>
        <dbReference type="Pfam" id="PF03958"/>
    </source>
</evidence>
<comment type="subunit">
    <text evidence="13">Homododecamer. Tetramer of trimer.</text>
</comment>
<dbReference type="Proteomes" id="UP000317550">
    <property type="component" value="Chromosome"/>
</dbReference>
<dbReference type="InterPro" id="IPR005644">
    <property type="entry name" value="NolW-like"/>
</dbReference>
<reference evidence="21" key="1">
    <citation type="submission" date="2019-07" db="EMBL/GenBank/DDBJ databases">
        <title>Chitinimonas sp. nov., isolated from Ny-Alesund, arctica soil.</title>
        <authorList>
            <person name="Xu Q."/>
            <person name="Peng F."/>
        </authorList>
    </citation>
    <scope>NUCLEOTIDE SEQUENCE [LARGE SCALE GENOMIC DNA]</scope>
    <source>
        <strain evidence="21">R3-44</strain>
    </source>
</reference>
<dbReference type="InterPro" id="IPR004846">
    <property type="entry name" value="T2SS/T3SS_dom"/>
</dbReference>
<keyword evidence="9" id="KW-0472">Membrane</keyword>
<comment type="subcellular location">
    <subcellularLocation>
        <location evidence="1 14">Cell outer membrane</location>
    </subcellularLocation>
</comment>
<dbReference type="InterPro" id="IPR001775">
    <property type="entry name" value="GspD/PilQ"/>
</dbReference>
<evidence type="ECO:0000256" key="11">
    <source>
        <dbReference type="ARBA" id="ARBA00023287"/>
    </source>
</evidence>
<dbReference type="GO" id="GO:0015627">
    <property type="term" value="C:type II protein secretion system complex"/>
    <property type="evidence" value="ECO:0007669"/>
    <property type="project" value="InterPro"/>
</dbReference>
<proteinExistence type="inferred from homology"/>
<evidence type="ECO:0000313" key="21">
    <source>
        <dbReference type="Proteomes" id="UP000317550"/>
    </source>
</evidence>
<dbReference type="Pfam" id="PF21305">
    <property type="entry name" value="type_II_gspD_N0"/>
    <property type="match status" value="1"/>
</dbReference>
<dbReference type="GO" id="GO:0015628">
    <property type="term" value="P:protein secretion by the type II secretion system"/>
    <property type="evidence" value="ECO:0007669"/>
    <property type="project" value="InterPro"/>
</dbReference>